<evidence type="ECO:0000256" key="1">
    <source>
        <dbReference type="SAM" id="Phobius"/>
    </source>
</evidence>
<feature type="transmembrane region" description="Helical" evidence="1">
    <location>
        <begin position="7"/>
        <end position="29"/>
    </location>
</feature>
<keyword evidence="1" id="KW-0812">Transmembrane</keyword>
<sequence length="95" mass="10937">MLRLFTKLIYSLILLIQALVSIRFVLLLIDASAKNSLVNLVYQYSEYFVRPFRGITQDVFVLAGVEFDLTSLVALAFFIILGYITYEMVKAFSRE</sequence>
<reference evidence="2 3" key="1">
    <citation type="journal article" date="2015" name="Nature">
        <title>rRNA introns, odd ribosomes, and small enigmatic genomes across a large radiation of phyla.</title>
        <authorList>
            <person name="Brown C.T."/>
            <person name="Hug L.A."/>
            <person name="Thomas B.C."/>
            <person name="Sharon I."/>
            <person name="Castelle C.J."/>
            <person name="Singh A."/>
            <person name="Wilkins M.J."/>
            <person name="Williams K.H."/>
            <person name="Banfield J.F."/>
        </authorList>
    </citation>
    <scope>NUCLEOTIDE SEQUENCE [LARGE SCALE GENOMIC DNA]</scope>
</reference>
<comment type="caution">
    <text evidence="2">The sequence shown here is derived from an EMBL/GenBank/DDBJ whole genome shotgun (WGS) entry which is preliminary data.</text>
</comment>
<organism evidence="2 3">
    <name type="scientific">candidate division WS6 bacterium GW2011_GWF2_39_15</name>
    <dbReference type="NCBI Taxonomy" id="1619100"/>
    <lineage>
        <taxon>Bacteria</taxon>
        <taxon>Candidatus Dojkabacteria</taxon>
    </lineage>
</organism>
<protein>
    <recommendedName>
        <fullName evidence="4">YGGT family protein</fullName>
    </recommendedName>
</protein>
<feature type="transmembrane region" description="Helical" evidence="1">
    <location>
        <begin position="69"/>
        <end position="86"/>
    </location>
</feature>
<dbReference type="Pfam" id="PF02325">
    <property type="entry name" value="CCB3_YggT"/>
    <property type="match status" value="1"/>
</dbReference>
<dbReference type="AlphaFoldDB" id="A0A0G0MZR6"/>
<dbReference type="InterPro" id="IPR003425">
    <property type="entry name" value="CCB3/YggT"/>
</dbReference>
<dbReference type="EMBL" id="LBWK01000001">
    <property type="protein sequence ID" value="KKR06076.1"/>
    <property type="molecule type" value="Genomic_DNA"/>
</dbReference>
<proteinExistence type="predicted"/>
<evidence type="ECO:0000313" key="2">
    <source>
        <dbReference type="EMBL" id="KKR06076.1"/>
    </source>
</evidence>
<evidence type="ECO:0008006" key="4">
    <source>
        <dbReference type="Google" id="ProtNLM"/>
    </source>
</evidence>
<name>A0A0G0MZR6_9BACT</name>
<evidence type="ECO:0000313" key="3">
    <source>
        <dbReference type="Proteomes" id="UP000034799"/>
    </source>
</evidence>
<dbReference type="GO" id="GO:0016020">
    <property type="term" value="C:membrane"/>
    <property type="evidence" value="ECO:0007669"/>
    <property type="project" value="InterPro"/>
</dbReference>
<gene>
    <name evidence="2" type="ORF">UT34_C0001G0116</name>
</gene>
<dbReference type="STRING" id="1619100.UT34_C0001G0116"/>
<accession>A0A0G0MZR6</accession>
<dbReference type="Proteomes" id="UP000034799">
    <property type="component" value="Unassembled WGS sequence"/>
</dbReference>
<keyword evidence="1" id="KW-0472">Membrane</keyword>
<keyword evidence="1" id="KW-1133">Transmembrane helix</keyword>